<dbReference type="CDD" id="cd18011">
    <property type="entry name" value="DEXDc_RapA"/>
    <property type="match status" value="1"/>
</dbReference>
<keyword evidence="3 8" id="KW-0347">Helicase</keyword>
<dbReference type="GO" id="GO:0004386">
    <property type="term" value="F:helicase activity"/>
    <property type="evidence" value="ECO:0007669"/>
    <property type="project" value="UniProtKB-KW"/>
</dbReference>
<reference evidence="8 9" key="1">
    <citation type="submission" date="2017-08" db="EMBL/GenBank/DDBJ databases">
        <title>The complete genome sequence of Nocardiopsis gilva YIM 90087.</title>
        <authorList>
            <person name="Yin M."/>
            <person name="Tang S."/>
        </authorList>
    </citation>
    <scope>NUCLEOTIDE SEQUENCE [LARGE SCALE GENOMIC DNA]</scope>
    <source>
        <strain evidence="8 9">YIM 90087</strain>
    </source>
</reference>
<evidence type="ECO:0000256" key="2">
    <source>
        <dbReference type="ARBA" id="ARBA00022801"/>
    </source>
</evidence>
<organism evidence="8 9">
    <name type="scientific">Nocardiopsis gilva YIM 90087</name>
    <dbReference type="NCBI Taxonomy" id="1235441"/>
    <lineage>
        <taxon>Bacteria</taxon>
        <taxon>Bacillati</taxon>
        <taxon>Actinomycetota</taxon>
        <taxon>Actinomycetes</taxon>
        <taxon>Streptosporangiales</taxon>
        <taxon>Nocardiopsidaceae</taxon>
        <taxon>Nocardiopsis</taxon>
    </lineage>
</organism>
<feature type="domain" description="Helicase ATP-binding" evidence="6">
    <location>
        <begin position="159"/>
        <end position="329"/>
    </location>
</feature>
<evidence type="ECO:0000313" key="9">
    <source>
        <dbReference type="Proteomes" id="UP000215005"/>
    </source>
</evidence>
<name>A0A223S4C8_9ACTN</name>
<feature type="region of interest" description="Disordered" evidence="5">
    <location>
        <begin position="1"/>
        <end position="47"/>
    </location>
</feature>
<dbReference type="InterPro" id="IPR049730">
    <property type="entry name" value="SNF2/RAD54-like_C"/>
</dbReference>
<dbReference type="InterPro" id="IPR014001">
    <property type="entry name" value="Helicase_ATP-bd"/>
</dbReference>
<keyword evidence="1" id="KW-0547">Nucleotide-binding</keyword>
<evidence type="ECO:0000256" key="4">
    <source>
        <dbReference type="ARBA" id="ARBA00022840"/>
    </source>
</evidence>
<dbReference type="PANTHER" id="PTHR45766">
    <property type="entry name" value="DNA ANNEALING HELICASE AND ENDONUCLEASE ZRANB3 FAMILY MEMBER"/>
    <property type="match status" value="1"/>
</dbReference>
<sequence length="980" mass="109495">MISGDGNTTGIPERDTGAGTTAGTSAETTAATSSPTTSAESTPFAPGARIEVRDAEWMVRTCIPTDHLDDDGYMVRAVGVSEFVREEEAVFFTRIDDVVPLRPEETVLVPDDSARFAHSRLYLESVLRRTPLPQSERRLAMTDGFLLDKHVYQQRPAELALKGLRPRILIADVVGLGKTLEIGLILAELIRRGRGERILVVTPQQVLEQFQQELWTRFSIPLVRLDSVGLERVQREIPAGRNPFLYFKRAIISVDTLKNQGKYGQHLRNMTWDAVVIDESHNLINEGNLRNRLAKLLAAQTDALLLASATPHNGDPVSFAELIRMLDPAAIVNPKDYSADDIAHLYIRRTKVNPEVRAQMGDKWPERGPSESVYCPASAAEEAVFDELTRVWLRGDGRGGGPVVRPERRLFPYTLVKAFLSSHRALATTIDNRLASMTVRDTGALKEGQDEREFAALQDLRQLVENISDEDSAKRTALIEQLKGIGVGKGKKTRAVVFSESIPTLEWLVETVPAELGLASDQITLLKGNGMSDQEQQRIIDDFALEDSKVRVFFTSDIASEGVNLHRQCHHLIHYDVPWSLIRIEQRNGRIDRYGQTHNPQFKALIHTSTVEGVTDDREVAEKLLDREAKAHRSIGTAEAVTGQFSAKKEEDRLVHDLFRGKSVDESLDHADAEDANGADVWAGHLFGDGLGVPESAAEPELAPVPRLFDSTEAFARTALQTVCPELEIDEDGTMLAFEPPEDLKHRLSALPASYLKKRKVAERMRATFDAKLADDKREEARKTKTTWPEVGYVSDLHPMVEWLVDKVQVRLHRRQAPVITAQVDSPVFLVQGIYSNELGQPTVVEWMAVTGLPDQPQVEDMFGVLRRAGIGPDMINTGMHRDLEPLQKLVEPAVRAAREHLDACRADYDVRIEEQLARPEQQLRQWQQLSLEGIGGDPRSERRRREVDATVAEQERLMKKMRTNGEPLLRILAVVKGAS</sequence>
<feature type="compositionally biased region" description="Polar residues" evidence="5">
    <location>
        <begin position="1"/>
        <end position="10"/>
    </location>
</feature>
<keyword evidence="9" id="KW-1185">Reference proteome</keyword>
<evidence type="ECO:0000259" key="6">
    <source>
        <dbReference type="PROSITE" id="PS51192"/>
    </source>
</evidence>
<dbReference type="InterPro" id="IPR057342">
    <property type="entry name" value="DEXDc_RapA"/>
</dbReference>
<dbReference type="GO" id="GO:0016787">
    <property type="term" value="F:hydrolase activity"/>
    <property type="evidence" value="ECO:0007669"/>
    <property type="project" value="UniProtKB-KW"/>
</dbReference>
<dbReference type="Pfam" id="PF00176">
    <property type="entry name" value="SNF2-rel_dom"/>
    <property type="match status" value="1"/>
</dbReference>
<dbReference type="GO" id="GO:0005524">
    <property type="term" value="F:ATP binding"/>
    <property type="evidence" value="ECO:0007669"/>
    <property type="project" value="UniProtKB-KW"/>
</dbReference>
<gene>
    <name evidence="8" type="ORF">CDO52_09160</name>
</gene>
<dbReference type="OrthoDB" id="9814088at2"/>
<dbReference type="PROSITE" id="PS51194">
    <property type="entry name" value="HELICASE_CTER"/>
    <property type="match status" value="1"/>
</dbReference>
<dbReference type="Gene3D" id="3.40.50.10810">
    <property type="entry name" value="Tandem AAA-ATPase domain"/>
    <property type="match status" value="1"/>
</dbReference>
<dbReference type="InterPro" id="IPR027417">
    <property type="entry name" value="P-loop_NTPase"/>
</dbReference>
<accession>A0A223S4C8</accession>
<feature type="domain" description="Helicase C-terminal" evidence="7">
    <location>
        <begin position="459"/>
        <end position="643"/>
    </location>
</feature>
<dbReference type="Gene3D" id="3.40.50.300">
    <property type="entry name" value="P-loop containing nucleotide triphosphate hydrolases"/>
    <property type="match status" value="1"/>
</dbReference>
<dbReference type="RefSeq" id="WP_094932317.1">
    <property type="nucleotide sequence ID" value="NZ_CP022753.1"/>
</dbReference>
<dbReference type="Proteomes" id="UP000215005">
    <property type="component" value="Chromosome"/>
</dbReference>
<dbReference type="EMBL" id="CP022753">
    <property type="protein sequence ID" value="ASU82937.1"/>
    <property type="molecule type" value="Genomic_DNA"/>
</dbReference>
<evidence type="ECO:0000259" key="7">
    <source>
        <dbReference type="PROSITE" id="PS51194"/>
    </source>
</evidence>
<dbReference type="InterPro" id="IPR000330">
    <property type="entry name" value="SNF2_N"/>
</dbReference>
<dbReference type="SMART" id="SM00490">
    <property type="entry name" value="HELICc"/>
    <property type="match status" value="1"/>
</dbReference>
<dbReference type="InterPro" id="IPR038718">
    <property type="entry name" value="SNF2-like_sf"/>
</dbReference>
<evidence type="ECO:0000256" key="5">
    <source>
        <dbReference type="SAM" id="MobiDB-lite"/>
    </source>
</evidence>
<evidence type="ECO:0000256" key="3">
    <source>
        <dbReference type="ARBA" id="ARBA00022806"/>
    </source>
</evidence>
<dbReference type="InterPro" id="IPR001650">
    <property type="entry name" value="Helicase_C-like"/>
</dbReference>
<dbReference type="PANTHER" id="PTHR45766:SF6">
    <property type="entry name" value="SWI_SNF-RELATED MATRIX-ASSOCIATED ACTIN-DEPENDENT REGULATOR OF CHROMATIN SUBFAMILY A-LIKE PROTEIN 1"/>
    <property type="match status" value="1"/>
</dbReference>
<dbReference type="KEGG" id="ngv:CDO52_09160"/>
<dbReference type="SMART" id="SM00487">
    <property type="entry name" value="DEXDc"/>
    <property type="match status" value="1"/>
</dbReference>
<dbReference type="Pfam" id="PF00271">
    <property type="entry name" value="Helicase_C"/>
    <property type="match status" value="1"/>
</dbReference>
<protein>
    <submittedName>
        <fullName evidence="8">Helicase</fullName>
    </submittedName>
</protein>
<keyword evidence="2" id="KW-0378">Hydrolase</keyword>
<dbReference type="PROSITE" id="PS51192">
    <property type="entry name" value="HELICASE_ATP_BIND_1"/>
    <property type="match status" value="1"/>
</dbReference>
<evidence type="ECO:0000313" key="8">
    <source>
        <dbReference type="EMBL" id="ASU82937.1"/>
    </source>
</evidence>
<feature type="compositionally biased region" description="Low complexity" evidence="5">
    <location>
        <begin position="17"/>
        <end position="43"/>
    </location>
</feature>
<dbReference type="SUPFAM" id="SSF52540">
    <property type="entry name" value="P-loop containing nucleoside triphosphate hydrolases"/>
    <property type="match status" value="2"/>
</dbReference>
<keyword evidence="4" id="KW-0067">ATP-binding</keyword>
<evidence type="ECO:0000256" key="1">
    <source>
        <dbReference type="ARBA" id="ARBA00022741"/>
    </source>
</evidence>
<proteinExistence type="predicted"/>
<dbReference type="AlphaFoldDB" id="A0A223S4C8"/>
<dbReference type="CDD" id="cd18793">
    <property type="entry name" value="SF2_C_SNF"/>
    <property type="match status" value="1"/>
</dbReference>